<organism evidence="1 2">
    <name type="scientific">Streptomyces mesophilus</name>
    <dbReference type="NCBI Taxonomy" id="1775132"/>
    <lineage>
        <taxon>Bacteria</taxon>
        <taxon>Bacillati</taxon>
        <taxon>Actinomycetota</taxon>
        <taxon>Actinomycetes</taxon>
        <taxon>Kitasatosporales</taxon>
        <taxon>Streptomycetaceae</taxon>
        <taxon>Streptomyces</taxon>
    </lineage>
</organism>
<dbReference type="InterPro" id="IPR018727">
    <property type="entry name" value="DUF2267"/>
</dbReference>
<gene>
    <name evidence="1" type="ORF">G6045_14260</name>
</gene>
<dbReference type="Pfam" id="PF10025">
    <property type="entry name" value="DUF2267"/>
    <property type="match status" value="1"/>
</dbReference>
<dbReference type="Gene3D" id="1.10.490.110">
    <property type="entry name" value="Uncharacterized conserved protein DUF2267"/>
    <property type="match status" value="1"/>
</dbReference>
<comment type="caution">
    <text evidence="1">The sequence shown here is derived from an EMBL/GenBank/DDBJ whole genome shotgun (WGS) entry which is preliminary data.</text>
</comment>
<name>A0A6G4XHD8_9ACTN</name>
<dbReference type="InterPro" id="IPR038282">
    <property type="entry name" value="DUF2267_sf"/>
</dbReference>
<dbReference type="AlphaFoldDB" id="A0A6G4XHD8"/>
<evidence type="ECO:0000313" key="1">
    <source>
        <dbReference type="EMBL" id="NGO76818.1"/>
    </source>
</evidence>
<dbReference type="EMBL" id="JAAKZW010000046">
    <property type="protein sequence ID" value="NGO76818.1"/>
    <property type="molecule type" value="Genomic_DNA"/>
</dbReference>
<dbReference type="RefSeq" id="WP_165332307.1">
    <property type="nucleotide sequence ID" value="NZ_JAAKZW010000046.1"/>
</dbReference>
<sequence>MDSSLQTLLADITDRGGYDRHEEAARALHQVLEVLGSHLVGDDRTDLARLLPEQCGPVLTGSEPASEPLTPTAFIDAVAQRGNDEAADARRAVNAVLAALAALADDALLRRILIQLPPGHAGLFGRIDPV</sequence>
<protein>
    <submittedName>
        <fullName evidence="1">DUF2267 domain-containing protein</fullName>
    </submittedName>
</protein>
<proteinExistence type="predicted"/>
<reference evidence="1 2" key="1">
    <citation type="submission" date="2020-02" db="EMBL/GenBank/DDBJ databases">
        <title>Whole-genome analyses of novel actinobacteria.</title>
        <authorList>
            <person name="Sahin N."/>
            <person name="Tokatli A."/>
        </authorList>
    </citation>
    <scope>NUCLEOTIDE SEQUENCE [LARGE SCALE GENOMIC DNA]</scope>
    <source>
        <strain evidence="1 2">YC504</strain>
    </source>
</reference>
<evidence type="ECO:0000313" key="2">
    <source>
        <dbReference type="Proteomes" id="UP000481109"/>
    </source>
</evidence>
<keyword evidence="2" id="KW-1185">Reference proteome</keyword>
<accession>A0A6G4XHD8</accession>
<dbReference type="Proteomes" id="UP000481109">
    <property type="component" value="Unassembled WGS sequence"/>
</dbReference>